<evidence type="ECO:0000313" key="2">
    <source>
        <dbReference type="Proteomes" id="UP000188879"/>
    </source>
</evidence>
<accession>A0A1V2H7I3</accession>
<evidence type="ECO:0000313" key="1">
    <source>
        <dbReference type="EMBL" id="ONG58582.1"/>
    </source>
</evidence>
<gene>
    <name evidence="1" type="ORF">BKE38_02770</name>
</gene>
<organism evidence="1 2">
    <name type="scientific">Teichococcus deserti</name>
    <dbReference type="NCBI Taxonomy" id="1817963"/>
    <lineage>
        <taxon>Bacteria</taxon>
        <taxon>Pseudomonadati</taxon>
        <taxon>Pseudomonadota</taxon>
        <taxon>Alphaproteobacteria</taxon>
        <taxon>Acetobacterales</taxon>
        <taxon>Roseomonadaceae</taxon>
        <taxon>Roseomonas</taxon>
    </lineage>
</organism>
<dbReference type="SUPFAM" id="SSF69279">
    <property type="entry name" value="Phage tail proteins"/>
    <property type="match status" value="1"/>
</dbReference>
<dbReference type="Proteomes" id="UP000188879">
    <property type="component" value="Unassembled WGS sequence"/>
</dbReference>
<reference evidence="1 2" key="1">
    <citation type="submission" date="2016-10" db="EMBL/GenBank/DDBJ databases">
        <title>Draft Genome sequence of Roseomonas sp. strain M3.</title>
        <authorList>
            <person name="Subhash Y."/>
            <person name="Lee S."/>
        </authorList>
    </citation>
    <scope>NUCLEOTIDE SEQUENCE [LARGE SCALE GENOMIC DNA]</scope>
    <source>
        <strain evidence="1 2">M3</strain>
    </source>
</reference>
<evidence type="ECO:0008006" key="3">
    <source>
        <dbReference type="Google" id="ProtNLM"/>
    </source>
</evidence>
<dbReference type="AlphaFoldDB" id="A0A1V2H7I3"/>
<proteinExistence type="predicted"/>
<sequence length="374" mass="38028">MDLELPSLAGGTQPAILRPRVALDFAPAAGEGGGMLGALSDAASALGLGGDAAALADRLISLRLVRSLAPEVDSAEFLLLPEGAPPFAAGDPGSITLAAADASARFPCRVEAVEQRGHGLLRALAGNGGRILAQSRLSRSYANQDAGAIIGDLAQQAGVDSAVGSLGRSLPRYVADDRRSLYEHVAALAASAGRLAGFDEDGRLALLDDTATGEALATFTLGVDILDMRLVDRLPHAGALLVDGAGAADAGGGEAWSWLRKQVGPLRAASGEGTPQRRLAAPWLTAPQAVAGLLGARSRAEARQRRFGRLLVQGAPQLRPGALVALKGTPADGNWLITRLEQRFDARHGLTARLDIAEAGGGGGGLASALGGLL</sequence>
<dbReference type="OrthoDB" id="4821150at2"/>
<name>A0A1V2H7I3_9PROT</name>
<dbReference type="EMBL" id="MLCO01000018">
    <property type="protein sequence ID" value="ONG58582.1"/>
    <property type="molecule type" value="Genomic_DNA"/>
</dbReference>
<dbReference type="RefSeq" id="WP_076955857.1">
    <property type="nucleotide sequence ID" value="NZ_MLCO01000018.1"/>
</dbReference>
<keyword evidence="2" id="KW-1185">Reference proteome</keyword>
<protein>
    <recommendedName>
        <fullName evidence="3">Phage tail protein</fullName>
    </recommendedName>
</protein>
<comment type="caution">
    <text evidence="1">The sequence shown here is derived from an EMBL/GenBank/DDBJ whole genome shotgun (WGS) entry which is preliminary data.</text>
</comment>